<organism evidence="7 8">
    <name type="scientific">Puccinia striiformis</name>
    <dbReference type="NCBI Taxonomy" id="27350"/>
    <lineage>
        <taxon>Eukaryota</taxon>
        <taxon>Fungi</taxon>
        <taxon>Dikarya</taxon>
        <taxon>Basidiomycota</taxon>
        <taxon>Pucciniomycotina</taxon>
        <taxon>Pucciniomycetes</taxon>
        <taxon>Pucciniales</taxon>
        <taxon>Pucciniaceae</taxon>
        <taxon>Puccinia</taxon>
    </lineage>
</organism>
<comment type="subcellular location">
    <subcellularLocation>
        <location evidence="1">Nucleus</location>
    </subcellularLocation>
</comment>
<evidence type="ECO:0000256" key="4">
    <source>
        <dbReference type="ARBA" id="ARBA00022833"/>
    </source>
</evidence>
<feature type="compositionally biased region" description="Acidic residues" evidence="6">
    <location>
        <begin position="348"/>
        <end position="361"/>
    </location>
</feature>
<feature type="compositionally biased region" description="Acidic residues" evidence="6">
    <location>
        <begin position="370"/>
        <end position="382"/>
    </location>
</feature>
<dbReference type="PANTHER" id="PTHR46481:SF10">
    <property type="entry name" value="ZINC FINGER BED DOMAIN-CONTAINING PROTEIN 39"/>
    <property type="match status" value="1"/>
</dbReference>
<evidence type="ECO:0000256" key="6">
    <source>
        <dbReference type="SAM" id="MobiDB-lite"/>
    </source>
</evidence>
<feature type="compositionally biased region" description="Acidic residues" evidence="6">
    <location>
        <begin position="394"/>
        <end position="413"/>
    </location>
</feature>
<name>A0A2S4W8E3_9BASI</name>
<proteinExistence type="predicted"/>
<feature type="region of interest" description="Disordered" evidence="6">
    <location>
        <begin position="1"/>
        <end position="66"/>
    </location>
</feature>
<gene>
    <name evidence="7" type="ORF">PSTT_00107</name>
</gene>
<evidence type="ECO:0000313" key="8">
    <source>
        <dbReference type="Proteomes" id="UP000239156"/>
    </source>
</evidence>
<feature type="compositionally biased region" description="Low complexity" evidence="6">
    <location>
        <begin position="17"/>
        <end position="30"/>
    </location>
</feature>
<keyword evidence="5" id="KW-0539">Nucleus</keyword>
<evidence type="ECO:0000256" key="1">
    <source>
        <dbReference type="ARBA" id="ARBA00004123"/>
    </source>
</evidence>
<evidence type="ECO:0000256" key="5">
    <source>
        <dbReference type="ARBA" id="ARBA00023242"/>
    </source>
</evidence>
<dbReference type="Proteomes" id="UP000239156">
    <property type="component" value="Unassembled WGS sequence"/>
</dbReference>
<evidence type="ECO:0008006" key="9">
    <source>
        <dbReference type="Google" id="ProtNLM"/>
    </source>
</evidence>
<keyword evidence="2" id="KW-0479">Metal-binding</keyword>
<feature type="compositionally biased region" description="Basic residues" evidence="6">
    <location>
        <begin position="1"/>
        <end position="12"/>
    </location>
</feature>
<dbReference type="VEuPathDB" id="FungiDB:PSTT_00107"/>
<evidence type="ECO:0000256" key="3">
    <source>
        <dbReference type="ARBA" id="ARBA00022771"/>
    </source>
</evidence>
<comment type="caution">
    <text evidence="7">The sequence shown here is derived from an EMBL/GenBank/DDBJ whole genome shotgun (WGS) entry which is preliminary data.</text>
</comment>
<dbReference type="AlphaFoldDB" id="A0A2S4W8E3"/>
<keyword evidence="3" id="KW-0863">Zinc-finger</keyword>
<feature type="region of interest" description="Disordered" evidence="6">
    <location>
        <begin position="336"/>
        <end position="415"/>
    </location>
</feature>
<dbReference type="GO" id="GO:0008270">
    <property type="term" value="F:zinc ion binding"/>
    <property type="evidence" value="ECO:0007669"/>
    <property type="project" value="UniProtKB-KW"/>
</dbReference>
<dbReference type="InterPro" id="IPR052035">
    <property type="entry name" value="ZnF_BED_domain_contain"/>
</dbReference>
<dbReference type="PANTHER" id="PTHR46481">
    <property type="entry name" value="ZINC FINGER BED DOMAIN-CONTAINING PROTEIN 4"/>
    <property type="match status" value="1"/>
</dbReference>
<dbReference type="GO" id="GO:0005634">
    <property type="term" value="C:nucleus"/>
    <property type="evidence" value="ECO:0007669"/>
    <property type="project" value="UniProtKB-SubCell"/>
</dbReference>
<dbReference type="SUPFAM" id="SSF53098">
    <property type="entry name" value="Ribonuclease H-like"/>
    <property type="match status" value="1"/>
</dbReference>
<keyword evidence="8" id="KW-1185">Reference proteome</keyword>
<keyword evidence="4" id="KW-0862">Zinc</keyword>
<accession>A0A2S4W8E3</accession>
<dbReference type="InterPro" id="IPR012337">
    <property type="entry name" value="RNaseH-like_sf"/>
</dbReference>
<evidence type="ECO:0000313" key="7">
    <source>
        <dbReference type="EMBL" id="POW18043.1"/>
    </source>
</evidence>
<sequence length="427" mass="47583">MARSSQKRRHARSSTGSPISSPPAQSQEPSQQRRRINQTIVDDSDNEPPASDIEGTTPGSTQKSNRVEISDEQALRKAQRLHQNQLSANYTYFDTPQMSNQVAKNSRKMIAFPCKTCGKHISRPTHDSSTANLSKHVATCLKKRQDEAESQKLVALGVSGTGDIDPRKVPQLCAIWCAEGARPFSALGERAHRGILHLIVLKNLPPRKAVSRDIDKLYLAVQETFIEELKHHKGAMYLGLDAWQSPNGYDVLGTVIYRLVKGEEGGFQLEAVPLDFVRLKESHTGLYLAETVRLIVEKFGVQDKICGIVTDNASNNLTMIEEIKFFVILRPFGSHKKKGVTGSTHDDVDSDEDDLDAGDVEDQIHVTNDEREDYENEDDIDVGSELASDHIHDDEIELETEDVNELSDEEDDDKYTSLSCKATLAKF</sequence>
<dbReference type="EMBL" id="PKSL01000001">
    <property type="protein sequence ID" value="POW18043.1"/>
    <property type="molecule type" value="Genomic_DNA"/>
</dbReference>
<dbReference type="VEuPathDB" id="FungiDB:PSHT_06519"/>
<reference evidence="7" key="1">
    <citation type="submission" date="2017-12" db="EMBL/GenBank/DDBJ databases">
        <title>Gene loss provides genomic basis for host adaptation in cereal stripe rust fungi.</title>
        <authorList>
            <person name="Xia C."/>
        </authorList>
    </citation>
    <scope>NUCLEOTIDE SEQUENCE [LARGE SCALE GENOMIC DNA]</scope>
    <source>
        <strain evidence="7">93-210</strain>
    </source>
</reference>
<protein>
    <recommendedName>
        <fullName evidence="9">DUF659 domain-containing protein</fullName>
    </recommendedName>
</protein>
<evidence type="ECO:0000256" key="2">
    <source>
        <dbReference type="ARBA" id="ARBA00022723"/>
    </source>
</evidence>